<dbReference type="PANTHER" id="PTHR22870">
    <property type="entry name" value="REGULATOR OF CHROMOSOME CONDENSATION"/>
    <property type="match status" value="1"/>
</dbReference>
<dbReference type="STRING" id="1531966.A0A0A1TQX3"/>
<dbReference type="EMBL" id="CDHN01000006">
    <property type="protein sequence ID" value="CEJ94173.1"/>
    <property type="molecule type" value="Genomic_DNA"/>
</dbReference>
<feature type="repeat" description="RCC1" evidence="2">
    <location>
        <begin position="194"/>
        <end position="247"/>
    </location>
</feature>
<proteinExistence type="predicted"/>
<dbReference type="InterPro" id="IPR051210">
    <property type="entry name" value="Ub_ligase/GEF_domain"/>
</dbReference>
<gene>
    <name evidence="3" type="ORF">VHEMI09721</name>
</gene>
<dbReference type="Gene3D" id="2.130.10.30">
    <property type="entry name" value="Regulator of chromosome condensation 1/beta-lactamase-inhibitor protein II"/>
    <property type="match status" value="1"/>
</dbReference>
<dbReference type="PROSITE" id="PS50012">
    <property type="entry name" value="RCC1_3"/>
    <property type="match status" value="2"/>
</dbReference>
<dbReference type="InterPro" id="IPR009091">
    <property type="entry name" value="RCC1/BLIP-II"/>
</dbReference>
<evidence type="ECO:0000256" key="1">
    <source>
        <dbReference type="ARBA" id="ARBA00022737"/>
    </source>
</evidence>
<keyword evidence="4" id="KW-1185">Reference proteome</keyword>
<dbReference type="OrthoDB" id="5370059at2759"/>
<accession>A0A0A1TQX3</accession>
<organism evidence="3 4">
    <name type="scientific">[Torrubiella] hemipterigena</name>
    <dbReference type="NCBI Taxonomy" id="1531966"/>
    <lineage>
        <taxon>Eukaryota</taxon>
        <taxon>Fungi</taxon>
        <taxon>Dikarya</taxon>
        <taxon>Ascomycota</taxon>
        <taxon>Pezizomycotina</taxon>
        <taxon>Sordariomycetes</taxon>
        <taxon>Hypocreomycetidae</taxon>
        <taxon>Hypocreales</taxon>
        <taxon>Clavicipitaceae</taxon>
        <taxon>Clavicipitaceae incertae sedis</taxon>
        <taxon>'Torrubiella' clade</taxon>
    </lineage>
</organism>
<feature type="repeat" description="RCC1" evidence="2">
    <location>
        <begin position="248"/>
        <end position="303"/>
    </location>
</feature>
<dbReference type="PANTHER" id="PTHR22870:SF446">
    <property type="entry name" value="REGULATOR OF CHROMOSOME CONDENSATION DOMAIN-CONTAINING PROTEIN"/>
    <property type="match status" value="1"/>
</dbReference>
<keyword evidence="1" id="KW-0677">Repeat</keyword>
<sequence length="305" mass="32659">MELYAAGCNAWQQLVRSSGVEADHVADVQTFQCILRGQTIQPPVSTIMSTLVRHDRQYTRLGYETARPVPEHEAEFHSVASASGSRLYGPIEHSTVRQTSKLRLERTGVPDVEIALDKPVVQMAAYDTGFAVLYTDGTVATMGDPRFPECLGREVSDKQPSNALATVDDLEGLDDPVTHISAASYTLAALTKSGCIYAWGRSSSGTHRQPQALSNLEGMPNYAAVAYDTDIADVAIGDGHAIALTTEGTVYVIGSNSNGQLGLGDASVSRVDDWTKLDFQAPTGNVISRVAAGPRTSFIITAKQI</sequence>
<evidence type="ECO:0000313" key="4">
    <source>
        <dbReference type="Proteomes" id="UP000039046"/>
    </source>
</evidence>
<dbReference type="AlphaFoldDB" id="A0A0A1TQX3"/>
<evidence type="ECO:0000313" key="3">
    <source>
        <dbReference type="EMBL" id="CEJ94173.1"/>
    </source>
</evidence>
<dbReference type="HOGENOM" id="CLU_046009_1_0_1"/>
<name>A0A0A1TQX3_9HYPO</name>
<dbReference type="Proteomes" id="UP000039046">
    <property type="component" value="Unassembled WGS sequence"/>
</dbReference>
<dbReference type="Pfam" id="PF13540">
    <property type="entry name" value="RCC1_2"/>
    <property type="match status" value="1"/>
</dbReference>
<dbReference type="SUPFAM" id="SSF50985">
    <property type="entry name" value="RCC1/BLIP-II"/>
    <property type="match status" value="1"/>
</dbReference>
<reference evidence="3 4" key="1">
    <citation type="journal article" date="2015" name="Genome Announc.">
        <title>Draft Genome Sequence and Gene Annotation of the Entomopathogenic Fungus Verticillium hemipterigenum.</title>
        <authorList>
            <person name="Horn F."/>
            <person name="Habel A."/>
            <person name="Scharf D.H."/>
            <person name="Dworschak J."/>
            <person name="Brakhage A.A."/>
            <person name="Guthke R."/>
            <person name="Hertweck C."/>
            <person name="Linde J."/>
        </authorList>
    </citation>
    <scope>NUCLEOTIDE SEQUENCE [LARGE SCALE GENOMIC DNA]</scope>
</reference>
<evidence type="ECO:0000256" key="2">
    <source>
        <dbReference type="PROSITE-ProRule" id="PRU00235"/>
    </source>
</evidence>
<dbReference type="InterPro" id="IPR000408">
    <property type="entry name" value="Reg_chr_condens"/>
</dbReference>
<protein>
    <submittedName>
        <fullName evidence="3">Uncharacterized protein</fullName>
    </submittedName>
</protein>